<dbReference type="Proteomes" id="UP000005741">
    <property type="component" value="Chromosome"/>
</dbReference>
<dbReference type="InterPro" id="IPR029063">
    <property type="entry name" value="SAM-dependent_MTases_sf"/>
</dbReference>
<evidence type="ECO:0000313" key="1">
    <source>
        <dbReference type="EMBL" id="EHQ35268.1"/>
    </source>
</evidence>
<protein>
    <recommendedName>
        <fullName evidence="3">Methyltransferase</fullName>
    </recommendedName>
</protein>
<dbReference type="STRING" id="937775.Metlim_1157"/>
<accession>H1Z0L1</accession>
<reference evidence="1 2" key="1">
    <citation type="submission" date="2011-10" db="EMBL/GenBank/DDBJ databases">
        <title>The Improved High-Quality Draft genome of Methanoplanus limicola DSM 2279.</title>
        <authorList>
            <consortium name="US DOE Joint Genome Institute (JGI-PGF)"/>
            <person name="Lucas S."/>
            <person name="Copeland A."/>
            <person name="Lapidus A."/>
            <person name="Glavina del Rio T."/>
            <person name="Dalin E."/>
            <person name="Tice H."/>
            <person name="Bruce D."/>
            <person name="Goodwin L."/>
            <person name="Pitluck S."/>
            <person name="Peters L."/>
            <person name="Mikhailova N."/>
            <person name="Lu M."/>
            <person name="Kyrpides N."/>
            <person name="Mavromatis K."/>
            <person name="Ivanova N."/>
            <person name="Markowitz V."/>
            <person name="Cheng J.-F."/>
            <person name="Hugenholtz P."/>
            <person name="Woyke T."/>
            <person name="Wu D."/>
            <person name="Wirth R."/>
            <person name="Brambilla E.-M."/>
            <person name="Klenk H.-P."/>
            <person name="Eisen J.A."/>
        </authorList>
    </citation>
    <scope>NUCLEOTIDE SEQUENCE [LARGE SCALE GENOMIC DNA]</scope>
    <source>
        <strain evidence="1 2">DSM 2279</strain>
    </source>
</reference>
<gene>
    <name evidence="1" type="ORF">Metlim_1157</name>
</gene>
<dbReference type="OrthoDB" id="134019at2157"/>
<dbReference type="EMBL" id="CM001436">
    <property type="protein sequence ID" value="EHQ35268.1"/>
    <property type="molecule type" value="Genomic_DNA"/>
</dbReference>
<sequence>MDKLLCPVCGGNCIAEIDRIPDNPRKLFSPCSRCRADFRDKSIPPSGDFPLACPECGRRFIDDVMAHCHRIISEEEDDFRSMSLSAVGMPLLSPGIFMLRPPFLSPDSVVLLSKSVTRHTADRIFHEVPEIKGVILDREALPGIGPDGYSGSNELICGCDVRGDIFQVQKKRFIIYKQQSLCHIEYPKGSDPKIEAVRKNVLRNQPDIFVDAFCGCGTLGIAASITGAQNVILNDAWYSSAWWSAINILANRSLLGADEVIFRSGLEKLSEKPVMRPGDPPSVVAEASGAGRSLKVIHGDYRSILKMIPDDKKMTSIAAIDVFDKENTAGTDELIRWWNDETGGDSFIP</sequence>
<evidence type="ECO:0008006" key="3">
    <source>
        <dbReference type="Google" id="ProtNLM"/>
    </source>
</evidence>
<evidence type="ECO:0000313" key="2">
    <source>
        <dbReference type="Proteomes" id="UP000005741"/>
    </source>
</evidence>
<organism evidence="1 2">
    <name type="scientific">Methanoplanus limicola DSM 2279</name>
    <dbReference type="NCBI Taxonomy" id="937775"/>
    <lineage>
        <taxon>Archaea</taxon>
        <taxon>Methanobacteriati</taxon>
        <taxon>Methanobacteriota</taxon>
        <taxon>Stenosarchaea group</taxon>
        <taxon>Methanomicrobia</taxon>
        <taxon>Methanomicrobiales</taxon>
        <taxon>Methanomicrobiaceae</taxon>
        <taxon>Methanoplanus</taxon>
    </lineage>
</organism>
<name>H1Z0L1_9EURY</name>
<dbReference type="AlphaFoldDB" id="H1Z0L1"/>
<dbReference type="RefSeq" id="WP_004077015.1">
    <property type="nucleotide sequence ID" value="NZ_CM001436.1"/>
</dbReference>
<dbReference type="InParanoid" id="H1Z0L1"/>
<dbReference type="Gene3D" id="3.40.50.150">
    <property type="entry name" value="Vaccinia Virus protein VP39"/>
    <property type="match status" value="1"/>
</dbReference>
<proteinExistence type="predicted"/>
<keyword evidence="2" id="KW-1185">Reference proteome</keyword>
<dbReference type="HOGENOM" id="CLU_069059_0_0_2"/>
<dbReference type="SUPFAM" id="SSF53335">
    <property type="entry name" value="S-adenosyl-L-methionine-dependent methyltransferases"/>
    <property type="match status" value="1"/>
</dbReference>